<keyword evidence="1" id="KW-1133">Transmembrane helix</keyword>
<dbReference type="Gene3D" id="3.90.1720.10">
    <property type="entry name" value="endopeptidase domain like (from Nostoc punctiforme)"/>
    <property type="match status" value="1"/>
</dbReference>
<keyword evidence="1" id="KW-0812">Transmembrane</keyword>
<accession>E6QUA7</accession>
<feature type="transmembrane region" description="Helical" evidence="1">
    <location>
        <begin position="118"/>
        <end position="143"/>
    </location>
</feature>
<comment type="caution">
    <text evidence="2">The sequence shown here is derived from an EMBL/GenBank/DDBJ whole genome shotgun (WGS) entry which is preliminary data.</text>
</comment>
<protein>
    <submittedName>
        <fullName evidence="2">Uncharacterized protein</fullName>
    </submittedName>
</protein>
<reference evidence="2" key="1">
    <citation type="submission" date="2009-10" db="EMBL/GenBank/DDBJ databases">
        <title>Diversity of trophic interactions inside an arsenic-rich microbial ecosystem.</title>
        <authorList>
            <person name="Bertin P.N."/>
            <person name="Heinrich-Salmeron A."/>
            <person name="Pelletier E."/>
            <person name="Goulhen-Chollet F."/>
            <person name="Arsene-Ploetze F."/>
            <person name="Gallien S."/>
            <person name="Calteau A."/>
            <person name="Vallenet D."/>
            <person name="Casiot C."/>
            <person name="Chane-Woon-Ming B."/>
            <person name="Giloteaux L."/>
            <person name="Barakat M."/>
            <person name="Bonnefoy V."/>
            <person name="Bruneel O."/>
            <person name="Chandler M."/>
            <person name="Cleiss J."/>
            <person name="Duran R."/>
            <person name="Elbaz-Poulichet F."/>
            <person name="Fonknechten N."/>
            <person name="Lauga B."/>
            <person name="Mornico D."/>
            <person name="Ortet P."/>
            <person name="Schaeffer C."/>
            <person name="Siguier P."/>
            <person name="Alexander Thil Smith A."/>
            <person name="Van Dorsselaer A."/>
            <person name="Weissenbach J."/>
            <person name="Medigue C."/>
            <person name="Le Paslier D."/>
        </authorList>
    </citation>
    <scope>NUCLEOTIDE SEQUENCE</scope>
</reference>
<dbReference type="EMBL" id="CABR01000108">
    <property type="protein sequence ID" value="CBI10821.1"/>
    <property type="molecule type" value="Genomic_DNA"/>
</dbReference>
<dbReference type="AlphaFoldDB" id="E6QUA7"/>
<name>E6QUA7_9ZZZZ</name>
<evidence type="ECO:0000256" key="1">
    <source>
        <dbReference type="SAM" id="Phobius"/>
    </source>
</evidence>
<keyword evidence="1" id="KW-0472">Membrane</keyword>
<organism evidence="2">
    <name type="scientific">mine drainage metagenome</name>
    <dbReference type="NCBI Taxonomy" id="410659"/>
    <lineage>
        <taxon>unclassified sequences</taxon>
        <taxon>metagenomes</taxon>
        <taxon>ecological metagenomes</taxon>
    </lineage>
</organism>
<gene>
    <name evidence="2" type="ORF">CARN7_1620</name>
</gene>
<dbReference type="InterPro" id="IPR038765">
    <property type="entry name" value="Papain-like_cys_pep_sf"/>
</dbReference>
<proteinExistence type="predicted"/>
<feature type="transmembrane region" description="Helical" evidence="1">
    <location>
        <begin position="149"/>
        <end position="171"/>
    </location>
</feature>
<evidence type="ECO:0000313" key="2">
    <source>
        <dbReference type="EMBL" id="CBI10821.1"/>
    </source>
</evidence>
<sequence length="253" mass="28495">MSSPHIDKPRNIPANAGDIFVTQTKSCGSFLIRAVTISKWSHVGIAIDKDFVLEAVKDRDGSADITTQVRVVPIAVFAANSTAMRQYKRPENLPSSQIEKLNSFAALNQDTGYTAIHAAFTALIPIMRFFFIIVAIASMFYIWPKAGLAEALTLSFIFSAFIINVIIFVLYRLLTWSFRSNWGVKATENFFRKCRVGNWLVEIKYEMFCSRLVLLADRMIGGPLAKYLPNEDEIQPKHFAEACQKLGWETVDV</sequence>
<dbReference type="SUPFAM" id="SSF54001">
    <property type="entry name" value="Cysteine proteinases"/>
    <property type="match status" value="1"/>
</dbReference>